<reference evidence="7 8" key="1">
    <citation type="journal article" date="2016" name="Nat. Commun.">
        <title>Thousands of microbial genomes shed light on interconnected biogeochemical processes in an aquifer system.</title>
        <authorList>
            <person name="Anantharaman K."/>
            <person name="Brown C.T."/>
            <person name="Hug L.A."/>
            <person name="Sharon I."/>
            <person name="Castelle C.J."/>
            <person name="Probst A.J."/>
            <person name="Thomas B.C."/>
            <person name="Singh A."/>
            <person name="Wilkins M.J."/>
            <person name="Karaoz U."/>
            <person name="Brodie E.L."/>
            <person name="Williams K.H."/>
            <person name="Hubbard S.S."/>
            <person name="Banfield J.F."/>
        </authorList>
    </citation>
    <scope>NUCLEOTIDE SEQUENCE [LARGE SCALE GENOMIC DNA]</scope>
</reference>
<evidence type="ECO:0000256" key="3">
    <source>
        <dbReference type="ARBA" id="ARBA00022692"/>
    </source>
</evidence>
<dbReference type="Proteomes" id="UP000178520">
    <property type="component" value="Unassembled WGS sequence"/>
</dbReference>
<keyword evidence="3 6" id="KW-0812">Transmembrane</keyword>
<dbReference type="GO" id="GO:0016020">
    <property type="term" value="C:membrane"/>
    <property type="evidence" value="ECO:0007669"/>
    <property type="project" value="UniProtKB-SubCell"/>
</dbReference>
<evidence type="ECO:0000313" key="8">
    <source>
        <dbReference type="Proteomes" id="UP000178520"/>
    </source>
</evidence>
<dbReference type="AlphaFoldDB" id="A0A1F8EBI9"/>
<keyword evidence="4 6" id="KW-1133">Transmembrane helix</keyword>
<feature type="transmembrane region" description="Helical" evidence="6">
    <location>
        <begin position="7"/>
        <end position="25"/>
    </location>
</feature>
<evidence type="ECO:0000256" key="4">
    <source>
        <dbReference type="ARBA" id="ARBA00022989"/>
    </source>
</evidence>
<gene>
    <name evidence="7" type="ORF">A2735_03225</name>
</gene>
<feature type="transmembrane region" description="Helical" evidence="6">
    <location>
        <begin position="209"/>
        <end position="228"/>
    </location>
</feature>
<evidence type="ECO:0008006" key="9">
    <source>
        <dbReference type="Google" id="ProtNLM"/>
    </source>
</evidence>
<comment type="similarity">
    <text evidence="2">Belongs to the autoinducer-2 exporter (AI-2E) (TC 2.A.86) family.</text>
</comment>
<dbReference type="InterPro" id="IPR002549">
    <property type="entry name" value="AI-2E-like"/>
</dbReference>
<comment type="subcellular location">
    <subcellularLocation>
        <location evidence="1">Membrane</location>
        <topology evidence="1">Multi-pass membrane protein</topology>
    </subcellularLocation>
</comment>
<dbReference type="Pfam" id="PF01594">
    <property type="entry name" value="AI-2E_transport"/>
    <property type="match status" value="1"/>
</dbReference>
<dbReference type="PANTHER" id="PTHR21716:SF4">
    <property type="entry name" value="TRANSMEMBRANE PROTEIN 245"/>
    <property type="match status" value="1"/>
</dbReference>
<name>A0A1F8EBI9_9BACT</name>
<feature type="transmembrane region" description="Helical" evidence="6">
    <location>
        <begin position="269"/>
        <end position="287"/>
    </location>
</feature>
<evidence type="ECO:0000256" key="2">
    <source>
        <dbReference type="ARBA" id="ARBA00009773"/>
    </source>
</evidence>
<dbReference type="STRING" id="1802660.A2735_03225"/>
<sequence length="347" mass="38261">MKHYKSELYFLLTLLLGVMVLSFLIFKPFLYVTLLAIFIATVFYPFYLRMLAWVRGNRGLASLFTIFIIVVILIIPLIFLATQILQEATQLYQYLLSDEGVVAFSTSMDKVIDIMGGVMPIPAGSSLDAHYYIKQGLDWLLPRLSTFLSDIALMVMNAFIFLIALYYLFKDGPKLKKTIVRLSPLQDVHDEEIFNKLTLATNSVIKGNLIIVLIQGAMAALGFFLFGVPSPVLWGAVAAVAAVIPGFGTALVVAPAIIYLLFNGETSSAIGLFIWGLTAVGLVDNILGPKLVERGMKIHPFLILLSILGGLALFGPLGFLFGPLVLSLFFALSEIYSAMHKEHQDKL</sequence>
<accession>A0A1F8EBI9</accession>
<feature type="transmembrane region" description="Helical" evidence="6">
    <location>
        <begin position="299"/>
        <end position="332"/>
    </location>
</feature>
<evidence type="ECO:0000256" key="5">
    <source>
        <dbReference type="ARBA" id="ARBA00023136"/>
    </source>
</evidence>
<keyword evidence="5 6" id="KW-0472">Membrane</keyword>
<feature type="transmembrane region" description="Helical" evidence="6">
    <location>
        <begin position="31"/>
        <end position="48"/>
    </location>
</feature>
<evidence type="ECO:0000256" key="1">
    <source>
        <dbReference type="ARBA" id="ARBA00004141"/>
    </source>
</evidence>
<feature type="transmembrane region" description="Helical" evidence="6">
    <location>
        <begin position="234"/>
        <end position="262"/>
    </location>
</feature>
<dbReference type="PANTHER" id="PTHR21716">
    <property type="entry name" value="TRANSMEMBRANE PROTEIN"/>
    <property type="match status" value="1"/>
</dbReference>
<proteinExistence type="inferred from homology"/>
<evidence type="ECO:0000256" key="6">
    <source>
        <dbReference type="SAM" id="Phobius"/>
    </source>
</evidence>
<feature type="transmembrane region" description="Helical" evidence="6">
    <location>
        <begin position="60"/>
        <end position="85"/>
    </location>
</feature>
<dbReference type="EMBL" id="MGJA01000013">
    <property type="protein sequence ID" value="OGM97355.1"/>
    <property type="molecule type" value="Genomic_DNA"/>
</dbReference>
<evidence type="ECO:0000313" key="7">
    <source>
        <dbReference type="EMBL" id="OGM97355.1"/>
    </source>
</evidence>
<comment type="caution">
    <text evidence="7">The sequence shown here is derived from an EMBL/GenBank/DDBJ whole genome shotgun (WGS) entry which is preliminary data.</text>
</comment>
<protein>
    <recommendedName>
        <fullName evidence="9">AI-2E family transporter</fullName>
    </recommendedName>
</protein>
<feature type="transmembrane region" description="Helical" evidence="6">
    <location>
        <begin position="147"/>
        <end position="169"/>
    </location>
</feature>
<organism evidence="7 8">
    <name type="scientific">Candidatus Yanofskybacteria bacterium RIFCSPHIGHO2_01_FULL_41_21</name>
    <dbReference type="NCBI Taxonomy" id="1802660"/>
    <lineage>
        <taxon>Bacteria</taxon>
        <taxon>Candidatus Yanofskyibacteriota</taxon>
    </lineage>
</organism>